<keyword evidence="4 9" id="KW-1133">Transmembrane helix</keyword>
<evidence type="ECO:0000313" key="12">
    <source>
        <dbReference type="Proteomes" id="UP000570595"/>
    </source>
</evidence>
<feature type="repeat" description="ANK" evidence="7">
    <location>
        <begin position="599"/>
        <end position="631"/>
    </location>
</feature>
<keyword evidence="3" id="KW-0677">Repeat</keyword>
<reference evidence="11 12" key="1">
    <citation type="submission" date="2020-04" db="EMBL/GenBank/DDBJ databases">
        <title>Perkinsus olseni comparative genomics.</title>
        <authorList>
            <person name="Bogema D.R."/>
        </authorList>
    </citation>
    <scope>NUCLEOTIDE SEQUENCE [LARGE SCALE GENOMIC DNA]</scope>
    <source>
        <strain evidence="11">ATCC PRA-179</strain>
    </source>
</reference>
<evidence type="ECO:0000256" key="4">
    <source>
        <dbReference type="ARBA" id="ARBA00022989"/>
    </source>
</evidence>
<dbReference type="PANTHER" id="PTHR24161">
    <property type="entry name" value="ANK_REP_REGION DOMAIN-CONTAINING PROTEIN-RELATED"/>
    <property type="match status" value="1"/>
</dbReference>
<feature type="transmembrane region" description="Helical" evidence="9">
    <location>
        <begin position="737"/>
        <end position="757"/>
    </location>
</feature>
<evidence type="ECO:0000256" key="3">
    <source>
        <dbReference type="ARBA" id="ARBA00022737"/>
    </source>
</evidence>
<evidence type="ECO:0000256" key="6">
    <source>
        <dbReference type="ARBA" id="ARBA00023136"/>
    </source>
</evidence>
<evidence type="ECO:0000256" key="2">
    <source>
        <dbReference type="ARBA" id="ARBA00022692"/>
    </source>
</evidence>
<dbReference type="SMART" id="SM00248">
    <property type="entry name" value="ANK"/>
    <property type="match status" value="4"/>
</dbReference>
<dbReference type="PANTHER" id="PTHR24161:SF17">
    <property type="entry name" value="PALMITOYLTRANSFERASE"/>
    <property type="match status" value="1"/>
</dbReference>
<feature type="region of interest" description="Disordered" evidence="8">
    <location>
        <begin position="285"/>
        <end position="310"/>
    </location>
</feature>
<organism evidence="11 12">
    <name type="scientific">Perkinsus olseni</name>
    <name type="common">Perkinsus atlanticus</name>
    <dbReference type="NCBI Taxonomy" id="32597"/>
    <lineage>
        <taxon>Eukaryota</taxon>
        <taxon>Sar</taxon>
        <taxon>Alveolata</taxon>
        <taxon>Perkinsozoa</taxon>
        <taxon>Perkinsea</taxon>
        <taxon>Perkinsida</taxon>
        <taxon>Perkinsidae</taxon>
        <taxon>Perkinsus</taxon>
    </lineage>
</organism>
<feature type="transmembrane region" description="Helical" evidence="9">
    <location>
        <begin position="777"/>
        <end position="796"/>
    </location>
</feature>
<dbReference type="Gene3D" id="1.25.40.20">
    <property type="entry name" value="Ankyrin repeat-containing domain"/>
    <property type="match status" value="1"/>
</dbReference>
<dbReference type="PROSITE" id="PS50088">
    <property type="entry name" value="ANK_REPEAT"/>
    <property type="match status" value="2"/>
</dbReference>
<dbReference type="OrthoDB" id="331948at2759"/>
<feature type="domain" description="Palmitoyltransferase DHHC" evidence="10">
    <location>
        <begin position="891"/>
        <end position="1015"/>
    </location>
</feature>
<feature type="transmembrane region" description="Helical" evidence="9">
    <location>
        <begin position="710"/>
        <end position="730"/>
    </location>
</feature>
<evidence type="ECO:0000259" key="10">
    <source>
        <dbReference type="Pfam" id="PF01529"/>
    </source>
</evidence>
<accession>A0A7J6M5M4</accession>
<dbReference type="GO" id="GO:0016409">
    <property type="term" value="F:palmitoyltransferase activity"/>
    <property type="evidence" value="ECO:0007669"/>
    <property type="project" value="InterPro"/>
</dbReference>
<comment type="caution">
    <text evidence="11">The sequence shown here is derived from an EMBL/GenBank/DDBJ whole genome shotgun (WGS) entry which is preliminary data.</text>
</comment>
<keyword evidence="6 9" id="KW-0472">Membrane</keyword>
<name>A0A7J6M5M4_PEROL</name>
<dbReference type="PROSITE" id="PS50297">
    <property type="entry name" value="ANK_REP_REGION"/>
    <property type="match status" value="2"/>
</dbReference>
<dbReference type="InterPro" id="IPR002110">
    <property type="entry name" value="Ankyrin_rpt"/>
</dbReference>
<feature type="region of interest" description="Disordered" evidence="8">
    <location>
        <begin position="434"/>
        <end position="459"/>
    </location>
</feature>
<keyword evidence="5 7" id="KW-0040">ANK repeat</keyword>
<comment type="subcellular location">
    <subcellularLocation>
        <location evidence="1">Membrane</location>
        <topology evidence="1">Multi-pass membrane protein</topology>
    </subcellularLocation>
</comment>
<evidence type="ECO:0000256" key="8">
    <source>
        <dbReference type="SAM" id="MobiDB-lite"/>
    </source>
</evidence>
<protein>
    <recommendedName>
        <fullName evidence="10">Palmitoyltransferase DHHC domain-containing protein</fullName>
    </recommendedName>
</protein>
<dbReference type="AlphaFoldDB" id="A0A7J6M5M4"/>
<sequence length="1048" mass="117444">MKVCCVVIALLEDRNGSWTSTWTERPRPLGVCCCLPLNEHRVAEWPLRSFKMPMAHSTAVLAGGFAYQRALALGTGAGVERKPGFKEWKGHMRRHRAYLSVIESYLARELRHLRLRHREEARVDPMATVSLLSDDHLPDLVATEGARKASGELQEQLCWAPEPPVSLPPITRRSVGSPRLPLRADTELAHDALAGPTFDSLVTASFDIQLPEGRPDWEHATSRTPRLVKCTPRRRCLRKPSTAPPVGTTMMVLQSGDTGSSVGTECSLLAYASTMSEGWDTSSFFADPPPVRAPSRPRSKKVSPRRVKRKKSISVQTEAVETTVDPHTVCVAVLGRVYRRAWKNFCRARELQVRRNEAAGIIQRRYRASVLSRRPRHFRGYPRSLRVNDEVAARVIQKQFRSYRMSRADLVTQVVASAQNFALAAVERRERARSEASAAGRAKAQQHRAETTPARQQQVAVPQTYTTEHEIAATKIQGFLMRRRRTSGFCPFIEHGNHEIVREIVSNPMTFALIAEPNVYDETPMMWAAKASNAVGAGIMIEAMTPASRGRDSAVQALLNTHDQDGFTLLIVCAQFDNVAMMEWLWLTGGLFIDERDNLGRTALHWAACKGHRKSIQWLLSRGASLTERDEEGITPLHLASMQGHTMVIDTLIDVGGVYLLDEPADNGDSPMTLARRNGFQWIYLCMQKARLCNALFGRPYLSHNDHANMFVMAFILDFIFFAFILWPWLNNDPWDALWLHIEALCLVLTITLWAVTCYSDPAQAGLLSTPCRHRPMLVESSLVLRAAGPGYLRLWTVKKRLSQQLQAELASFVQGALELTQRAIYSRASSANSRLVNGTEARDRAFGNLCDEDPDAAAGLPGRLISSKLAKLRIGEVSESYYRSLCEGRFKQVCVICRVVHTLRSRHCKECRRCVDRLDHHCPWIDNCVGIRNQRSFYLFLLVLLAGLVITYYLVFRFVSTVTLQATPTSKLEVDIVTAAVLLLAAANLLWAGFVTTLLIRQTCFMLLNLTTAEVGHHKTLVRSEKVPRGKLEILVLGRVLLPEGSP</sequence>
<dbReference type="Pfam" id="PF12796">
    <property type="entry name" value="Ank_2"/>
    <property type="match status" value="1"/>
</dbReference>
<dbReference type="Pfam" id="PF01529">
    <property type="entry name" value="DHHC"/>
    <property type="match status" value="1"/>
</dbReference>
<keyword evidence="2 9" id="KW-0812">Transmembrane</keyword>
<evidence type="ECO:0000256" key="5">
    <source>
        <dbReference type="ARBA" id="ARBA00023043"/>
    </source>
</evidence>
<dbReference type="Pfam" id="PF00023">
    <property type="entry name" value="Ank"/>
    <property type="match status" value="1"/>
</dbReference>
<dbReference type="InterPro" id="IPR001594">
    <property type="entry name" value="Palmitoyltrfase_DHHC"/>
</dbReference>
<dbReference type="Proteomes" id="UP000570595">
    <property type="component" value="Unassembled WGS sequence"/>
</dbReference>
<dbReference type="PROSITE" id="PS50216">
    <property type="entry name" value="DHHC"/>
    <property type="match status" value="1"/>
</dbReference>
<dbReference type="InterPro" id="IPR036770">
    <property type="entry name" value="Ankyrin_rpt-contain_sf"/>
</dbReference>
<feature type="compositionally biased region" description="Basic residues" evidence="8">
    <location>
        <begin position="295"/>
        <end position="310"/>
    </location>
</feature>
<dbReference type="GO" id="GO:0000139">
    <property type="term" value="C:Golgi membrane"/>
    <property type="evidence" value="ECO:0007669"/>
    <property type="project" value="TreeGrafter"/>
</dbReference>
<feature type="repeat" description="ANK" evidence="7">
    <location>
        <begin position="632"/>
        <end position="656"/>
    </location>
</feature>
<dbReference type="EMBL" id="JABAHT010000073">
    <property type="protein sequence ID" value="KAF4666460.1"/>
    <property type="molecule type" value="Genomic_DNA"/>
</dbReference>
<proteinExistence type="predicted"/>
<evidence type="ECO:0000256" key="9">
    <source>
        <dbReference type="SAM" id="Phobius"/>
    </source>
</evidence>
<evidence type="ECO:0000256" key="1">
    <source>
        <dbReference type="ARBA" id="ARBA00004141"/>
    </source>
</evidence>
<feature type="transmembrane region" description="Helical" evidence="9">
    <location>
        <begin position="977"/>
        <end position="1001"/>
    </location>
</feature>
<dbReference type="SUPFAM" id="SSF48403">
    <property type="entry name" value="Ankyrin repeat"/>
    <property type="match status" value="1"/>
</dbReference>
<evidence type="ECO:0000256" key="7">
    <source>
        <dbReference type="PROSITE-ProRule" id="PRU00023"/>
    </source>
</evidence>
<evidence type="ECO:0000313" key="11">
    <source>
        <dbReference type="EMBL" id="KAF4666460.1"/>
    </source>
</evidence>
<feature type="transmembrane region" description="Helical" evidence="9">
    <location>
        <begin position="938"/>
        <end position="957"/>
    </location>
</feature>
<gene>
    <name evidence="11" type="ORF">FOZ61_009718</name>
</gene>